<evidence type="ECO:0000259" key="2">
    <source>
        <dbReference type="Pfam" id="PF14309"/>
    </source>
</evidence>
<proteinExistence type="predicted"/>
<gene>
    <name evidence="3" type="ORF">IEQ34_007918</name>
</gene>
<dbReference type="Proteomes" id="UP000775213">
    <property type="component" value="Unassembled WGS sequence"/>
</dbReference>
<reference evidence="3 4" key="1">
    <citation type="journal article" date="2021" name="Hortic Res">
        <title>Chromosome-scale assembly of the Dendrobium chrysotoxum genome enhances the understanding of orchid evolution.</title>
        <authorList>
            <person name="Zhang Y."/>
            <person name="Zhang G.Q."/>
            <person name="Zhang D."/>
            <person name="Liu X.D."/>
            <person name="Xu X.Y."/>
            <person name="Sun W.H."/>
            <person name="Yu X."/>
            <person name="Zhu X."/>
            <person name="Wang Z.W."/>
            <person name="Zhao X."/>
            <person name="Zhong W.Y."/>
            <person name="Chen H."/>
            <person name="Yin W.L."/>
            <person name="Huang T."/>
            <person name="Niu S.C."/>
            <person name="Liu Z.J."/>
        </authorList>
    </citation>
    <scope>NUCLEOTIDE SEQUENCE [LARGE SCALE GENOMIC DNA]</scope>
    <source>
        <strain evidence="3">Lindl</strain>
    </source>
</reference>
<evidence type="ECO:0000313" key="3">
    <source>
        <dbReference type="EMBL" id="KAH0463336.1"/>
    </source>
</evidence>
<dbReference type="Pfam" id="PF14309">
    <property type="entry name" value="DUF4378"/>
    <property type="match status" value="1"/>
</dbReference>
<protein>
    <recommendedName>
        <fullName evidence="2">DUF4378 domain-containing protein</fullName>
    </recommendedName>
</protein>
<feature type="compositionally biased region" description="Polar residues" evidence="1">
    <location>
        <begin position="77"/>
        <end position="88"/>
    </location>
</feature>
<feature type="region of interest" description="Disordered" evidence="1">
    <location>
        <begin position="77"/>
        <end position="100"/>
    </location>
</feature>
<dbReference type="EMBL" id="JAGFBR010000008">
    <property type="protein sequence ID" value="KAH0463336.1"/>
    <property type="molecule type" value="Genomic_DNA"/>
</dbReference>
<sequence length="763" mass="86079">MCNGENSIFGEPNVVARLMVMDTLLPKIGPAMKAMECLDENSWKYTPKMSHCESTKIDLRSLLLTTAKLPLNYKQQFSIPPTKSSNSAKPHRREHPQEEQLQKFKKEFEAWQESKLWGFSSSLDHYSSEELKNEQILALEKLKKEKMAAYTNTYLMPKVEDDMFMSREKAANSFEPASTAKFQEKSSTPCSLIRIVILKPGSCRKDEMEVPWRGSPGVVKKGSSIEGFLEEVKERLRFEMEGKGKNGSITRLGVGHTSPHESSTNPKKQAREAAKHGAMLRRSQSLITCRSAFHFDEHESCKSIKRETRKFIDDRMKNVLKDDTEMKEPMLEDENFGKSVKETAMSRSVSTFSKEEKDASFWEEKKAVNESIPKHLRHEHIKMVPLSDEAMSPSNFDGSFSAFASGSAFGNVLSEEDRVATEAQNFQKHEASKNDSAAFKKRKKDVFSIKSTVSNLKRNWGLKVNFFGKKASSMGESTVDTVHHVKPNETAPLVFRNFGIVQDNSTEVPPSPASFPCSPINEHHSPISPFEDPFGDGHSSTQVSGELSMSLSELGSRTEHIENERGGMATQTRLCENNETILTEGCGEAYVRDILVVSGLYRACWPLDQAISRLDGQVKPISSCVFDEVEEKCRKLKTVDDDYSTMSLGDIDIDRKMLFDLVNEALTSVLDSSMTQLMSKRLSHYLTQLPHGRKLLDDLLIQIQIHSNPKVEQPQSIDDIVVWDLKLMPLLTAAHEDISSLGKEIEWVIMRELIDNLLSELLV</sequence>
<keyword evidence="4" id="KW-1185">Reference proteome</keyword>
<comment type="caution">
    <text evidence="3">The sequence shown here is derived from an EMBL/GenBank/DDBJ whole genome shotgun (WGS) entry which is preliminary data.</text>
</comment>
<feature type="domain" description="DUF4378" evidence="2">
    <location>
        <begin position="589"/>
        <end position="755"/>
    </location>
</feature>
<dbReference type="PANTHER" id="PTHR40836:SF4">
    <property type="entry name" value="RB1-INDUCIBLE COILED-COIL PROTEIN"/>
    <property type="match status" value="1"/>
</dbReference>
<organism evidence="3 4">
    <name type="scientific">Dendrobium chrysotoxum</name>
    <name type="common">Orchid</name>
    <dbReference type="NCBI Taxonomy" id="161865"/>
    <lineage>
        <taxon>Eukaryota</taxon>
        <taxon>Viridiplantae</taxon>
        <taxon>Streptophyta</taxon>
        <taxon>Embryophyta</taxon>
        <taxon>Tracheophyta</taxon>
        <taxon>Spermatophyta</taxon>
        <taxon>Magnoliopsida</taxon>
        <taxon>Liliopsida</taxon>
        <taxon>Asparagales</taxon>
        <taxon>Orchidaceae</taxon>
        <taxon>Epidendroideae</taxon>
        <taxon>Malaxideae</taxon>
        <taxon>Dendrobiinae</taxon>
        <taxon>Dendrobium</taxon>
    </lineage>
</organism>
<evidence type="ECO:0000256" key="1">
    <source>
        <dbReference type="SAM" id="MobiDB-lite"/>
    </source>
</evidence>
<dbReference type="AlphaFoldDB" id="A0AAV7H2K0"/>
<evidence type="ECO:0000313" key="4">
    <source>
        <dbReference type="Proteomes" id="UP000775213"/>
    </source>
</evidence>
<feature type="region of interest" description="Disordered" evidence="1">
    <location>
        <begin position="247"/>
        <end position="270"/>
    </location>
</feature>
<dbReference type="InterPro" id="IPR025486">
    <property type="entry name" value="DUF4378"/>
</dbReference>
<dbReference type="PANTHER" id="PTHR40836">
    <property type="entry name" value="RB1-INDUCIBLE COILED-COIL PROTEIN"/>
    <property type="match status" value="1"/>
</dbReference>
<accession>A0AAV7H2K0</accession>
<name>A0AAV7H2K0_DENCH</name>